<dbReference type="CDD" id="cd03505">
    <property type="entry name" value="Delta9-FADS-like"/>
    <property type="match status" value="1"/>
</dbReference>
<dbReference type="PANTHER" id="PTHR11351:SF31">
    <property type="entry name" value="DESATURASE 1, ISOFORM A-RELATED"/>
    <property type="match status" value="1"/>
</dbReference>
<evidence type="ECO:0000256" key="13">
    <source>
        <dbReference type="SAM" id="Phobius"/>
    </source>
</evidence>
<evidence type="ECO:0000256" key="12">
    <source>
        <dbReference type="SAM" id="MobiDB-lite"/>
    </source>
</evidence>
<feature type="region of interest" description="Disordered" evidence="12">
    <location>
        <begin position="241"/>
        <end position="273"/>
    </location>
</feature>
<dbReference type="PANTHER" id="PTHR11351">
    <property type="entry name" value="ACYL-COA DESATURASE"/>
    <property type="match status" value="1"/>
</dbReference>
<keyword evidence="3 11" id="KW-0444">Lipid biosynthesis</keyword>
<dbReference type="GO" id="GO:0006636">
    <property type="term" value="P:unsaturated fatty acid biosynthetic process"/>
    <property type="evidence" value="ECO:0007669"/>
    <property type="project" value="TreeGrafter"/>
</dbReference>
<feature type="compositionally biased region" description="Low complexity" evidence="12">
    <location>
        <begin position="76"/>
        <end position="88"/>
    </location>
</feature>
<dbReference type="Proteomes" id="UP000653454">
    <property type="component" value="Unassembled WGS sequence"/>
</dbReference>
<evidence type="ECO:0000256" key="10">
    <source>
        <dbReference type="ARBA" id="ARBA00023160"/>
    </source>
</evidence>
<keyword evidence="15" id="KW-1185">Reference proteome</keyword>
<proteinExistence type="inferred from homology"/>
<keyword evidence="5" id="KW-0276">Fatty acid metabolism</keyword>
<reference evidence="14" key="1">
    <citation type="submission" date="2020-11" db="EMBL/GenBank/DDBJ databases">
        <authorList>
            <person name="Whiteford S."/>
        </authorList>
    </citation>
    <scope>NUCLEOTIDE SEQUENCE</scope>
</reference>
<protein>
    <submittedName>
        <fullName evidence="14">(diamondback moth) hypothetical protein</fullName>
    </submittedName>
</protein>
<evidence type="ECO:0000256" key="7">
    <source>
        <dbReference type="ARBA" id="ARBA00023002"/>
    </source>
</evidence>
<dbReference type="EMBL" id="CAJHNJ030000015">
    <property type="protein sequence ID" value="CAG9113394.1"/>
    <property type="molecule type" value="Genomic_DNA"/>
</dbReference>
<comment type="subcellular location">
    <subcellularLocation>
        <location evidence="1">Membrane</location>
        <topology evidence="1">Multi-pass membrane protein</topology>
    </subcellularLocation>
</comment>
<accession>A0A8S4EDD2</accession>
<comment type="caution">
    <text evidence="14">The sequence shown here is derived from an EMBL/GenBank/DDBJ whole genome shotgun (WGS) entry which is preliminary data.</text>
</comment>
<feature type="transmembrane region" description="Helical" evidence="13">
    <location>
        <begin position="108"/>
        <end position="131"/>
    </location>
</feature>
<evidence type="ECO:0000313" key="14">
    <source>
        <dbReference type="EMBL" id="CAG9113394.1"/>
    </source>
</evidence>
<evidence type="ECO:0000256" key="5">
    <source>
        <dbReference type="ARBA" id="ARBA00022832"/>
    </source>
</evidence>
<evidence type="ECO:0000256" key="3">
    <source>
        <dbReference type="ARBA" id="ARBA00022516"/>
    </source>
</evidence>
<evidence type="ECO:0000313" key="15">
    <source>
        <dbReference type="Proteomes" id="UP000653454"/>
    </source>
</evidence>
<feature type="region of interest" description="Disordered" evidence="12">
    <location>
        <begin position="1"/>
        <end position="88"/>
    </location>
</feature>
<dbReference type="GO" id="GO:0005506">
    <property type="term" value="F:iron ion binding"/>
    <property type="evidence" value="ECO:0007669"/>
    <property type="project" value="TreeGrafter"/>
</dbReference>
<keyword evidence="6 13" id="KW-1133">Transmembrane helix</keyword>
<feature type="transmembrane region" description="Helical" evidence="13">
    <location>
        <begin position="143"/>
        <end position="163"/>
    </location>
</feature>
<feature type="compositionally biased region" description="Basic and acidic residues" evidence="12">
    <location>
        <begin position="1"/>
        <end position="11"/>
    </location>
</feature>
<keyword evidence="8" id="KW-0443">Lipid metabolism</keyword>
<dbReference type="GO" id="GO:0004768">
    <property type="term" value="F:stearoyl-CoA 9-desaturase activity"/>
    <property type="evidence" value="ECO:0007669"/>
    <property type="project" value="TreeGrafter"/>
</dbReference>
<dbReference type="InterPro" id="IPR015876">
    <property type="entry name" value="Acyl-CoA_DS"/>
</dbReference>
<name>A0A8S4EDD2_PLUXY</name>
<sequence>MRRGWEGDNWRSTRSSPKADGSSPVRPETIIVCKESGNKEVRPRRAASGDWHRSTTARGRGRRRRGVAESGDGGASRRAATAGRRSGAAGKETAAEVHVCSAGALRGVTYLVVMPVLCFIIPACLPVYLWGEDPWTSWYVASVWRYTLSLNFTWLVNSAAHIYGNRPYDKYIGATDNKTVGILAMGEGWHNYHHVFPWDYKAAELGNYSTNLSTAVIDIAAKYGWAYDLKTVSEDMIRRRVNRTGDGSHPTSRQDPPSDGHHHPDNPIWGWDDQDMTVEDRQFVEISHKKSD</sequence>
<organism evidence="14 15">
    <name type="scientific">Plutella xylostella</name>
    <name type="common">Diamondback moth</name>
    <name type="synonym">Plutella maculipennis</name>
    <dbReference type="NCBI Taxonomy" id="51655"/>
    <lineage>
        <taxon>Eukaryota</taxon>
        <taxon>Metazoa</taxon>
        <taxon>Ecdysozoa</taxon>
        <taxon>Arthropoda</taxon>
        <taxon>Hexapoda</taxon>
        <taxon>Insecta</taxon>
        <taxon>Pterygota</taxon>
        <taxon>Neoptera</taxon>
        <taxon>Endopterygota</taxon>
        <taxon>Lepidoptera</taxon>
        <taxon>Glossata</taxon>
        <taxon>Ditrysia</taxon>
        <taxon>Yponomeutoidea</taxon>
        <taxon>Plutellidae</taxon>
        <taxon>Plutella</taxon>
    </lineage>
</organism>
<keyword evidence="9 13" id="KW-0472">Membrane</keyword>
<evidence type="ECO:0000256" key="11">
    <source>
        <dbReference type="RuleBase" id="RU000581"/>
    </source>
</evidence>
<feature type="compositionally biased region" description="Basic and acidic residues" evidence="12">
    <location>
        <begin position="256"/>
        <end position="265"/>
    </location>
</feature>
<keyword evidence="10 11" id="KW-0275">Fatty acid biosynthesis</keyword>
<dbReference type="GO" id="GO:0005789">
    <property type="term" value="C:endoplasmic reticulum membrane"/>
    <property type="evidence" value="ECO:0007669"/>
    <property type="project" value="TreeGrafter"/>
</dbReference>
<keyword evidence="4 11" id="KW-0812">Transmembrane</keyword>
<evidence type="ECO:0000256" key="6">
    <source>
        <dbReference type="ARBA" id="ARBA00022989"/>
    </source>
</evidence>
<comment type="cofactor">
    <cofactor evidence="11">
        <name>Fe(2+)</name>
        <dbReference type="ChEBI" id="CHEBI:29033"/>
    </cofactor>
</comment>
<dbReference type="AlphaFoldDB" id="A0A8S4EDD2"/>
<dbReference type="PRINTS" id="PR00075">
    <property type="entry name" value="FACDDSATRASE"/>
</dbReference>
<comment type="domain">
    <text evidence="11">The histidine box domains are involved in binding the catalytic metal ions.</text>
</comment>
<evidence type="ECO:0000256" key="4">
    <source>
        <dbReference type="ARBA" id="ARBA00022692"/>
    </source>
</evidence>
<evidence type="ECO:0000256" key="8">
    <source>
        <dbReference type="ARBA" id="ARBA00023098"/>
    </source>
</evidence>
<gene>
    <name evidence="14" type="ORF">PLXY2_LOCUS5233</name>
</gene>
<evidence type="ECO:0000256" key="9">
    <source>
        <dbReference type="ARBA" id="ARBA00023136"/>
    </source>
</evidence>
<keyword evidence="7 11" id="KW-0560">Oxidoreductase</keyword>
<comment type="similarity">
    <text evidence="2 11">Belongs to the fatty acid desaturase type 1 family.</text>
</comment>
<evidence type="ECO:0000256" key="1">
    <source>
        <dbReference type="ARBA" id="ARBA00004141"/>
    </source>
</evidence>
<evidence type="ECO:0000256" key="2">
    <source>
        <dbReference type="ARBA" id="ARBA00009295"/>
    </source>
</evidence>